<dbReference type="GO" id="GO:0030170">
    <property type="term" value="F:pyridoxal phosphate binding"/>
    <property type="evidence" value="ECO:0007669"/>
    <property type="project" value="InterPro"/>
</dbReference>
<dbReference type="PROSITE" id="PS00599">
    <property type="entry name" value="AA_TRANSFER_CLASS_2"/>
    <property type="match status" value="1"/>
</dbReference>
<feature type="domain" description="Aminotransferase class I/classII large" evidence="5">
    <location>
        <begin position="42"/>
        <end position="330"/>
    </location>
</feature>
<dbReference type="Pfam" id="PF00155">
    <property type="entry name" value="Aminotran_1_2"/>
    <property type="match status" value="1"/>
</dbReference>
<organism evidence="6">
    <name type="scientific">Caldithrix abyssi</name>
    <dbReference type="NCBI Taxonomy" id="187145"/>
    <lineage>
        <taxon>Bacteria</taxon>
        <taxon>Pseudomonadati</taxon>
        <taxon>Calditrichota</taxon>
        <taxon>Calditrichia</taxon>
        <taxon>Calditrichales</taxon>
        <taxon>Calditrichaceae</taxon>
        <taxon>Caldithrix</taxon>
    </lineage>
</organism>
<dbReference type="EMBL" id="DRTD01000689">
    <property type="protein sequence ID" value="HHE55944.1"/>
    <property type="molecule type" value="Genomic_DNA"/>
</dbReference>
<dbReference type="AlphaFoldDB" id="A0A7V5H4Z2"/>
<dbReference type="InterPro" id="IPR015424">
    <property type="entry name" value="PyrdxlP-dep_Trfase"/>
</dbReference>
<accession>A0A7V5H4Z2</accession>
<dbReference type="Gene3D" id="3.40.640.10">
    <property type="entry name" value="Type I PLP-dependent aspartate aminotransferase-like (Major domain)"/>
    <property type="match status" value="1"/>
</dbReference>
<comment type="similarity">
    <text evidence="4">Belongs to the class-II pyridoxal-phosphate-dependent aminotransferase family.</text>
</comment>
<dbReference type="Gene3D" id="3.90.1150.10">
    <property type="entry name" value="Aspartate Aminotransferase, domain 1"/>
    <property type="match status" value="1"/>
</dbReference>
<evidence type="ECO:0000313" key="6">
    <source>
        <dbReference type="EMBL" id="HHE55944.1"/>
    </source>
</evidence>
<evidence type="ECO:0000259" key="5">
    <source>
        <dbReference type="Pfam" id="PF00155"/>
    </source>
</evidence>
<sequence length="345" mass="38794">MDIFEKCRRFTRAKEVIEAGIYPYFRPLSGNDGPRVYMESREIIMIGSNNYLGLTHDPRVIEAAIQATKQYGTSCSGSRFLNGTLDLHHQLEAKIAKFMNREAALIFSTGYMANLGGIATLVGKDEYLILDKSDHASIYAGTQATNGAIIKRFRHNDIESLEKILSQLEYDVPKLIVSDGVFSMEGDIVRLAEMIPLARKYNAQIYIDEAHGVGVLGEHGRGACEYLGLEDKVEIVMSTFSKSLASIGGFVAGPQYVIDYIKHHARPLIFSAAPTPAATATVLKTIEIIETEPEHMQRLHQISDKMRYEFKRLGFDIGDSKDTPIIPLYIRDDELTFLFWKRLFE</sequence>
<protein>
    <submittedName>
        <fullName evidence="6">Aminotransferase class I/II-fold pyridoxal phosphate-dependent enzyme</fullName>
    </submittedName>
</protein>
<dbReference type="SUPFAM" id="SSF53383">
    <property type="entry name" value="PLP-dependent transferases"/>
    <property type="match status" value="1"/>
</dbReference>
<evidence type="ECO:0000256" key="1">
    <source>
        <dbReference type="ARBA" id="ARBA00001933"/>
    </source>
</evidence>
<dbReference type="GO" id="GO:0008483">
    <property type="term" value="F:transaminase activity"/>
    <property type="evidence" value="ECO:0007669"/>
    <property type="project" value="UniProtKB-KW"/>
</dbReference>
<reference evidence="6" key="1">
    <citation type="journal article" date="2020" name="mSystems">
        <title>Genome- and Community-Level Interaction Insights into Carbon Utilization and Element Cycling Functions of Hydrothermarchaeota in Hydrothermal Sediment.</title>
        <authorList>
            <person name="Zhou Z."/>
            <person name="Liu Y."/>
            <person name="Xu W."/>
            <person name="Pan J."/>
            <person name="Luo Z.H."/>
            <person name="Li M."/>
        </authorList>
    </citation>
    <scope>NUCLEOTIDE SEQUENCE [LARGE SCALE GENOMIC DNA]</scope>
    <source>
        <strain evidence="6">HyVt-76</strain>
    </source>
</reference>
<keyword evidence="6" id="KW-0032">Aminotransferase</keyword>
<proteinExistence type="inferred from homology"/>
<dbReference type="InterPro" id="IPR015421">
    <property type="entry name" value="PyrdxlP-dep_Trfase_major"/>
</dbReference>
<comment type="cofactor">
    <cofactor evidence="1 4">
        <name>pyridoxal 5'-phosphate</name>
        <dbReference type="ChEBI" id="CHEBI:597326"/>
    </cofactor>
</comment>
<dbReference type="PANTHER" id="PTHR13693:SF3">
    <property type="entry name" value="LD36009P"/>
    <property type="match status" value="1"/>
</dbReference>
<dbReference type="Proteomes" id="UP000886111">
    <property type="component" value="Unassembled WGS sequence"/>
</dbReference>
<dbReference type="InterPro" id="IPR001917">
    <property type="entry name" value="Aminotrans_II_pyridoxalP_BS"/>
</dbReference>
<feature type="non-terminal residue" evidence="6">
    <location>
        <position position="345"/>
    </location>
</feature>
<keyword evidence="2" id="KW-0808">Transferase</keyword>
<dbReference type="InterPro" id="IPR004839">
    <property type="entry name" value="Aminotransferase_I/II_large"/>
</dbReference>
<evidence type="ECO:0000256" key="2">
    <source>
        <dbReference type="ARBA" id="ARBA00022679"/>
    </source>
</evidence>
<keyword evidence="3 4" id="KW-0663">Pyridoxal phosphate</keyword>
<name>A0A7V5H4Z2_CALAY</name>
<evidence type="ECO:0000256" key="4">
    <source>
        <dbReference type="RuleBase" id="RU003693"/>
    </source>
</evidence>
<dbReference type="PANTHER" id="PTHR13693">
    <property type="entry name" value="CLASS II AMINOTRANSFERASE/8-AMINO-7-OXONONANOATE SYNTHASE"/>
    <property type="match status" value="1"/>
</dbReference>
<dbReference type="InterPro" id="IPR015422">
    <property type="entry name" value="PyrdxlP-dep_Trfase_small"/>
</dbReference>
<comment type="caution">
    <text evidence="6">The sequence shown here is derived from an EMBL/GenBank/DDBJ whole genome shotgun (WGS) entry which is preliminary data.</text>
</comment>
<evidence type="ECO:0000256" key="3">
    <source>
        <dbReference type="ARBA" id="ARBA00022898"/>
    </source>
</evidence>
<gene>
    <name evidence="6" type="ORF">ENL21_09190</name>
</gene>
<dbReference type="InterPro" id="IPR050087">
    <property type="entry name" value="AON_synthase_class-II"/>
</dbReference>